<evidence type="ECO:0000256" key="2">
    <source>
        <dbReference type="SAM" id="Phobius"/>
    </source>
</evidence>
<dbReference type="STRING" id="1437059.A6A05_16370"/>
<evidence type="ECO:0000313" key="3">
    <source>
        <dbReference type="EMBL" id="OAN46166.1"/>
    </source>
</evidence>
<comment type="caution">
    <text evidence="3">The sequence shown here is derived from an EMBL/GenBank/DDBJ whole genome shotgun (WGS) entry which is preliminary data.</text>
</comment>
<gene>
    <name evidence="3" type="ORF">A6A05_16370</name>
</gene>
<keyword evidence="4" id="KW-1185">Reference proteome</keyword>
<protein>
    <recommendedName>
        <fullName evidence="5">Conjugal transfer protein TraM</fullName>
    </recommendedName>
</protein>
<dbReference type="AlphaFoldDB" id="A0A178MCA6"/>
<dbReference type="EMBL" id="LWQU01000177">
    <property type="protein sequence ID" value="OAN46166.1"/>
    <property type="molecule type" value="Genomic_DNA"/>
</dbReference>
<proteinExistence type="predicted"/>
<dbReference type="Proteomes" id="UP000078543">
    <property type="component" value="Unassembled WGS sequence"/>
</dbReference>
<dbReference type="OrthoDB" id="7348837at2"/>
<organism evidence="3 4">
    <name type="scientific">Magnetospirillum moscoviense</name>
    <dbReference type="NCBI Taxonomy" id="1437059"/>
    <lineage>
        <taxon>Bacteria</taxon>
        <taxon>Pseudomonadati</taxon>
        <taxon>Pseudomonadota</taxon>
        <taxon>Alphaproteobacteria</taxon>
        <taxon>Rhodospirillales</taxon>
        <taxon>Rhodospirillaceae</taxon>
        <taxon>Magnetospirillum</taxon>
    </lineage>
</organism>
<feature type="region of interest" description="Disordered" evidence="1">
    <location>
        <begin position="1"/>
        <end position="23"/>
    </location>
</feature>
<accession>A0A178MCA6</accession>
<evidence type="ECO:0000256" key="1">
    <source>
        <dbReference type="SAM" id="MobiDB-lite"/>
    </source>
</evidence>
<dbReference type="RefSeq" id="WP_068503888.1">
    <property type="nucleotide sequence ID" value="NZ_LWQU01000177.1"/>
</dbReference>
<evidence type="ECO:0000313" key="4">
    <source>
        <dbReference type="Proteomes" id="UP000078543"/>
    </source>
</evidence>
<sequence length="157" mass="17130">MGEPIFDPDTGEIIETGGGKPPAPMAMSLDEARALLVREHGVAISSNDPILMLVTLHQGMVRDYEVMLRRHDDAIRGFLGATGEACAEAVENILASLKDKTVKASLDQAFALVERQAQAMDRMDRTLRRHRLIHSLLTLLSLVGCGLAIAILFTIVR</sequence>
<feature type="transmembrane region" description="Helical" evidence="2">
    <location>
        <begin position="132"/>
        <end position="156"/>
    </location>
</feature>
<reference evidence="3" key="1">
    <citation type="submission" date="2016-04" db="EMBL/GenBank/DDBJ databases">
        <title>Draft genome sequence of freshwater magnetotactic bacteria Magnetospirillum marisnigri SP-1 and Magnetospirillum moscoviense BB-1.</title>
        <authorList>
            <person name="Koziaeva V."/>
            <person name="Dziuba M.V."/>
            <person name="Ivanov T.M."/>
            <person name="Kuznetsov B."/>
            <person name="Grouzdev D.S."/>
        </authorList>
    </citation>
    <scope>NUCLEOTIDE SEQUENCE [LARGE SCALE GENOMIC DNA]</scope>
    <source>
        <strain evidence="3">BB-1</strain>
    </source>
</reference>
<name>A0A178MCA6_9PROT</name>
<evidence type="ECO:0008006" key="5">
    <source>
        <dbReference type="Google" id="ProtNLM"/>
    </source>
</evidence>
<keyword evidence="2" id="KW-1133">Transmembrane helix</keyword>
<keyword evidence="2" id="KW-0472">Membrane</keyword>
<keyword evidence="2" id="KW-0812">Transmembrane</keyword>